<sequence>FLPLFAIKAALLISITFMCYQRMFVTTIDVTLRDYHRFEIPSVPRFFDLRNPRVLKEYEKKKRKEKDIRTIGFGVGRDINDLVESIRRIRNRSERHRENVVKLAIDYDALSSHDPVRSARHNQA</sequence>
<accession>A0ABD1ZYL8</accession>
<protein>
    <submittedName>
        <fullName evidence="1">Uncharacterized protein</fullName>
    </submittedName>
</protein>
<reference evidence="1 2" key="1">
    <citation type="journal article" date="2024" name="Ann. Entomol. Soc. Am.">
        <title>Genomic analyses of the southern and eastern yellowjacket wasps (Hymenoptera: Vespidae) reveal evolutionary signatures of social life.</title>
        <authorList>
            <person name="Catto M.A."/>
            <person name="Caine P.B."/>
            <person name="Orr S.E."/>
            <person name="Hunt B.G."/>
            <person name="Goodisman M.A.D."/>
        </authorList>
    </citation>
    <scope>NUCLEOTIDE SEQUENCE [LARGE SCALE GENOMIC DNA]</scope>
    <source>
        <strain evidence="1">233</strain>
        <tissue evidence="1">Head and thorax</tissue>
    </source>
</reference>
<evidence type="ECO:0000313" key="2">
    <source>
        <dbReference type="Proteomes" id="UP001607302"/>
    </source>
</evidence>
<evidence type="ECO:0000313" key="1">
    <source>
        <dbReference type="EMBL" id="KAL2713469.1"/>
    </source>
</evidence>
<keyword evidence="2" id="KW-1185">Reference proteome</keyword>
<dbReference type="EMBL" id="JAUDFV010000158">
    <property type="protein sequence ID" value="KAL2713469.1"/>
    <property type="molecule type" value="Genomic_DNA"/>
</dbReference>
<proteinExistence type="predicted"/>
<dbReference type="AlphaFoldDB" id="A0ABD1ZYL8"/>
<gene>
    <name evidence="1" type="ORF">V1478_017167</name>
</gene>
<name>A0ABD1ZYL8_VESSQ</name>
<comment type="caution">
    <text evidence="1">The sequence shown here is derived from an EMBL/GenBank/DDBJ whole genome shotgun (WGS) entry which is preliminary data.</text>
</comment>
<feature type="non-terminal residue" evidence="1">
    <location>
        <position position="1"/>
    </location>
</feature>
<organism evidence="1 2">
    <name type="scientific">Vespula squamosa</name>
    <name type="common">Southern yellow jacket</name>
    <name type="synonym">Wasp</name>
    <dbReference type="NCBI Taxonomy" id="30214"/>
    <lineage>
        <taxon>Eukaryota</taxon>
        <taxon>Metazoa</taxon>
        <taxon>Ecdysozoa</taxon>
        <taxon>Arthropoda</taxon>
        <taxon>Hexapoda</taxon>
        <taxon>Insecta</taxon>
        <taxon>Pterygota</taxon>
        <taxon>Neoptera</taxon>
        <taxon>Endopterygota</taxon>
        <taxon>Hymenoptera</taxon>
        <taxon>Apocrita</taxon>
        <taxon>Aculeata</taxon>
        <taxon>Vespoidea</taxon>
        <taxon>Vespidae</taxon>
        <taxon>Vespinae</taxon>
        <taxon>Vespula</taxon>
    </lineage>
</organism>
<dbReference type="Proteomes" id="UP001607302">
    <property type="component" value="Unassembled WGS sequence"/>
</dbReference>